<name>A0A542DT68_9ACTN</name>
<dbReference type="SMART" id="SM00822">
    <property type="entry name" value="PKS_KR"/>
    <property type="match status" value="1"/>
</dbReference>
<feature type="domain" description="Ketoreductase" evidence="3">
    <location>
        <begin position="8"/>
        <end position="188"/>
    </location>
</feature>
<evidence type="ECO:0000256" key="1">
    <source>
        <dbReference type="ARBA" id="ARBA00006484"/>
    </source>
</evidence>
<comment type="similarity">
    <text evidence="1">Belongs to the short-chain dehydrogenases/reductases (SDR) family.</text>
</comment>
<organism evidence="4 5">
    <name type="scientific">Kribbella jejuensis</name>
    <dbReference type="NCBI Taxonomy" id="236068"/>
    <lineage>
        <taxon>Bacteria</taxon>
        <taxon>Bacillati</taxon>
        <taxon>Actinomycetota</taxon>
        <taxon>Actinomycetes</taxon>
        <taxon>Propionibacteriales</taxon>
        <taxon>Kribbellaceae</taxon>
        <taxon>Kribbella</taxon>
    </lineage>
</organism>
<dbReference type="Gene3D" id="3.40.50.720">
    <property type="entry name" value="NAD(P)-binding Rossmann-like Domain"/>
    <property type="match status" value="1"/>
</dbReference>
<dbReference type="FunFam" id="3.40.50.720:FF:000084">
    <property type="entry name" value="Short-chain dehydrogenase reductase"/>
    <property type="match status" value="1"/>
</dbReference>
<dbReference type="Proteomes" id="UP000316298">
    <property type="component" value="Unassembled WGS sequence"/>
</dbReference>
<keyword evidence="5" id="KW-1185">Reference proteome</keyword>
<protein>
    <submittedName>
        <fullName evidence="4">NAD(P)-dependent dehydrogenase (Short-subunit alcohol dehydrogenase family)</fullName>
    </submittedName>
</protein>
<sequence>MTAPLDGKVAVLTGSTRNLGLATAHRLAELGADVVINYHSADRAAEAAEAEKAIATHGRRVLAVQADVTQAEGAAALFDRAVEAFGRVDILVNNAGLVVKKPIAETTEEDFDRAFAVNAKAPFLTVREAARRIEDGGRIVNVITSIVAFTIPYYGVYAGSKGAVEHLTKAVAKELGARGITANCVAPGPLNTSFYYPVETDESIAGAKSRSVGNRLGEIHDVVPLIAFLCLPEQEWITAQTIRVNGGMA</sequence>
<dbReference type="PANTHER" id="PTHR48107">
    <property type="entry name" value="NADPH-DEPENDENT ALDEHYDE REDUCTASE-LIKE PROTEIN, CHLOROPLASTIC-RELATED"/>
    <property type="match status" value="1"/>
</dbReference>
<dbReference type="PANTHER" id="PTHR48107:SF7">
    <property type="entry name" value="RE15974P"/>
    <property type="match status" value="1"/>
</dbReference>
<keyword evidence="2" id="KW-0560">Oxidoreductase</keyword>
<dbReference type="RefSeq" id="WP_202878600.1">
    <property type="nucleotide sequence ID" value="NZ_BAAAKA010000014.1"/>
</dbReference>
<dbReference type="InterPro" id="IPR036291">
    <property type="entry name" value="NAD(P)-bd_dom_sf"/>
</dbReference>
<dbReference type="InterPro" id="IPR057326">
    <property type="entry name" value="KR_dom"/>
</dbReference>
<comment type="caution">
    <text evidence="4">The sequence shown here is derived from an EMBL/GenBank/DDBJ whole genome shotgun (WGS) entry which is preliminary data.</text>
</comment>
<evidence type="ECO:0000313" key="4">
    <source>
        <dbReference type="EMBL" id="TQJ06293.1"/>
    </source>
</evidence>
<accession>A0A542DT68</accession>
<dbReference type="InterPro" id="IPR002347">
    <property type="entry name" value="SDR_fam"/>
</dbReference>
<dbReference type="Pfam" id="PF13561">
    <property type="entry name" value="adh_short_C2"/>
    <property type="match status" value="1"/>
</dbReference>
<proteinExistence type="inferred from homology"/>
<dbReference type="PRINTS" id="PR00080">
    <property type="entry name" value="SDRFAMILY"/>
</dbReference>
<dbReference type="EMBL" id="VFMM01000003">
    <property type="protein sequence ID" value="TQJ06293.1"/>
    <property type="molecule type" value="Genomic_DNA"/>
</dbReference>
<dbReference type="SUPFAM" id="SSF51735">
    <property type="entry name" value="NAD(P)-binding Rossmann-fold domains"/>
    <property type="match status" value="1"/>
</dbReference>
<dbReference type="GO" id="GO:0016614">
    <property type="term" value="F:oxidoreductase activity, acting on CH-OH group of donors"/>
    <property type="evidence" value="ECO:0007669"/>
    <property type="project" value="UniProtKB-ARBA"/>
</dbReference>
<dbReference type="AlphaFoldDB" id="A0A542DT68"/>
<dbReference type="PRINTS" id="PR00081">
    <property type="entry name" value="GDHRDH"/>
</dbReference>
<evidence type="ECO:0000259" key="3">
    <source>
        <dbReference type="SMART" id="SM00822"/>
    </source>
</evidence>
<evidence type="ECO:0000313" key="5">
    <source>
        <dbReference type="Proteomes" id="UP000316298"/>
    </source>
</evidence>
<reference evidence="4 5" key="1">
    <citation type="submission" date="2019-06" db="EMBL/GenBank/DDBJ databases">
        <title>Sequencing the genomes of 1000 actinobacteria strains.</title>
        <authorList>
            <person name="Klenk H.-P."/>
        </authorList>
    </citation>
    <scope>NUCLEOTIDE SEQUENCE [LARGE SCALE GENOMIC DNA]</scope>
    <source>
        <strain evidence="4 5">DSM 17305</strain>
    </source>
</reference>
<gene>
    <name evidence="4" type="ORF">FB475_5950</name>
</gene>
<evidence type="ECO:0000256" key="2">
    <source>
        <dbReference type="ARBA" id="ARBA00023002"/>
    </source>
</evidence>